<dbReference type="InterPro" id="IPR006638">
    <property type="entry name" value="Elp3/MiaA/NifB-like_rSAM"/>
</dbReference>
<dbReference type="CDD" id="cd01335">
    <property type="entry name" value="Radical_SAM"/>
    <property type="match status" value="1"/>
</dbReference>
<gene>
    <name evidence="6" type="primary">albA_4</name>
    <name evidence="6" type="ORF">Psch_02825</name>
</gene>
<dbReference type="PANTHER" id="PTHR11228">
    <property type="entry name" value="RADICAL SAM DOMAIN PROTEIN"/>
    <property type="match status" value="1"/>
</dbReference>
<dbReference type="GO" id="GO:0051536">
    <property type="term" value="F:iron-sulfur cluster binding"/>
    <property type="evidence" value="ECO:0007669"/>
    <property type="project" value="UniProtKB-KW"/>
</dbReference>
<dbReference type="SFLD" id="SFLDG01067">
    <property type="entry name" value="SPASM/twitch_domain_containing"/>
    <property type="match status" value="1"/>
</dbReference>
<evidence type="ECO:0000256" key="1">
    <source>
        <dbReference type="ARBA" id="ARBA00022691"/>
    </source>
</evidence>
<dbReference type="NCBIfam" id="TIGR04085">
    <property type="entry name" value="rSAM_more_4Fe4S"/>
    <property type="match status" value="1"/>
</dbReference>
<dbReference type="PANTHER" id="PTHR11228:SF7">
    <property type="entry name" value="PQQA PEPTIDE CYCLASE"/>
    <property type="match status" value="1"/>
</dbReference>
<accession>A0A4Y7RA08</accession>
<dbReference type="SFLD" id="SFLDS00029">
    <property type="entry name" value="Radical_SAM"/>
    <property type="match status" value="1"/>
</dbReference>
<dbReference type="InterPro" id="IPR023885">
    <property type="entry name" value="4Fe4S-binding_SPASM_dom"/>
</dbReference>
<keyword evidence="1" id="KW-0949">S-adenosyl-L-methionine</keyword>
<protein>
    <submittedName>
        <fullName evidence="6">Antilisterial bacteriocin subtilosin biosynthesis protein AlbA</fullName>
    </submittedName>
</protein>
<sequence>MESSLLRLSDNFVVIEDSLGERGRLYHVPSLTQVNSVSPLMLKTIKLLMQGQRPKKVPVYAAQKCDIFLETEILDCISDMFRVGILVEGQPKEYCYGMRKSYTKPPLDMISLELTTRCNLKCIHCYVPPIAGAKSKELSNEEIKRLIDDAVELGVWRFSLTGGEIFLRDDILDILHYLRFKGMVIDIFTNATLIDDAMIGELAKLKLRQLATTITGLGPTHDRFQGTKGAYNKVCRTIAKLKEKGIALRINVILHKSNRNEFYELIQIIRRLGFSWRISNIMSLGRGKESNYLNLPEQQFADMLASAYEAKITSNIVIQGRHPVEQIDNDGPIAPSCGVGSFRMFISAVGETGLCEVLSHSTNPKFGSGNIRDRSIKEIWEYGEGFNRYRNFQCNRIDRCQHASLCRGGCRARAYIEGGSVEEPDKIACFVLPRIKHDSVPR</sequence>
<feature type="domain" description="Radical SAM core" evidence="5">
    <location>
        <begin position="104"/>
        <end position="321"/>
    </location>
</feature>
<reference evidence="6 7" key="1">
    <citation type="journal article" date="2018" name="Environ. Microbiol.">
        <title>Novel energy conservation strategies and behaviour of Pelotomaculum schinkii driving syntrophic propionate catabolism.</title>
        <authorList>
            <person name="Hidalgo-Ahumada C.A.P."/>
            <person name="Nobu M.K."/>
            <person name="Narihiro T."/>
            <person name="Tamaki H."/>
            <person name="Liu W.T."/>
            <person name="Kamagata Y."/>
            <person name="Stams A.J.M."/>
            <person name="Imachi H."/>
            <person name="Sousa D.Z."/>
        </authorList>
    </citation>
    <scope>NUCLEOTIDE SEQUENCE [LARGE SCALE GENOMIC DNA]</scope>
    <source>
        <strain evidence="6 7">HH</strain>
    </source>
</reference>
<dbReference type="InterPro" id="IPR013785">
    <property type="entry name" value="Aldolase_TIM"/>
</dbReference>
<dbReference type="SMART" id="SM00729">
    <property type="entry name" value="Elp3"/>
    <property type="match status" value="1"/>
</dbReference>
<name>A0A4Y7RA08_9FIRM</name>
<proteinExistence type="predicted"/>
<evidence type="ECO:0000256" key="4">
    <source>
        <dbReference type="ARBA" id="ARBA00023014"/>
    </source>
</evidence>
<dbReference type="AlphaFoldDB" id="A0A4Y7RA08"/>
<dbReference type="InterPro" id="IPR007197">
    <property type="entry name" value="rSAM"/>
</dbReference>
<dbReference type="GO" id="GO:0003824">
    <property type="term" value="F:catalytic activity"/>
    <property type="evidence" value="ECO:0007669"/>
    <property type="project" value="InterPro"/>
</dbReference>
<keyword evidence="4" id="KW-0411">Iron-sulfur</keyword>
<keyword evidence="7" id="KW-1185">Reference proteome</keyword>
<dbReference type="InterPro" id="IPR058240">
    <property type="entry name" value="rSAM_sf"/>
</dbReference>
<evidence type="ECO:0000256" key="2">
    <source>
        <dbReference type="ARBA" id="ARBA00022723"/>
    </source>
</evidence>
<keyword evidence="2" id="KW-0479">Metal-binding</keyword>
<comment type="caution">
    <text evidence="6">The sequence shown here is derived from an EMBL/GenBank/DDBJ whole genome shotgun (WGS) entry which is preliminary data.</text>
</comment>
<dbReference type="EMBL" id="QFGA01000002">
    <property type="protein sequence ID" value="TEB05784.1"/>
    <property type="molecule type" value="Genomic_DNA"/>
</dbReference>
<dbReference type="SUPFAM" id="SSF102114">
    <property type="entry name" value="Radical SAM enzymes"/>
    <property type="match status" value="1"/>
</dbReference>
<organism evidence="6 7">
    <name type="scientific">Pelotomaculum schinkii</name>
    <dbReference type="NCBI Taxonomy" id="78350"/>
    <lineage>
        <taxon>Bacteria</taxon>
        <taxon>Bacillati</taxon>
        <taxon>Bacillota</taxon>
        <taxon>Clostridia</taxon>
        <taxon>Eubacteriales</taxon>
        <taxon>Desulfotomaculaceae</taxon>
        <taxon>Pelotomaculum</taxon>
    </lineage>
</organism>
<evidence type="ECO:0000313" key="6">
    <source>
        <dbReference type="EMBL" id="TEB05784.1"/>
    </source>
</evidence>
<dbReference type="Pfam" id="PF13186">
    <property type="entry name" value="SPASM"/>
    <property type="match status" value="1"/>
</dbReference>
<dbReference type="RefSeq" id="WP_134216560.1">
    <property type="nucleotide sequence ID" value="NZ_QFGA01000002.1"/>
</dbReference>
<dbReference type="PROSITE" id="PS51918">
    <property type="entry name" value="RADICAL_SAM"/>
    <property type="match status" value="1"/>
</dbReference>
<dbReference type="InterPro" id="IPR050377">
    <property type="entry name" value="Radical_SAM_PqqE_MftC-like"/>
</dbReference>
<evidence type="ECO:0000313" key="7">
    <source>
        <dbReference type="Proteomes" id="UP000298324"/>
    </source>
</evidence>
<dbReference type="Pfam" id="PF04055">
    <property type="entry name" value="Radical_SAM"/>
    <property type="match status" value="1"/>
</dbReference>
<keyword evidence="3" id="KW-0408">Iron</keyword>
<dbReference type="GO" id="GO:0046872">
    <property type="term" value="F:metal ion binding"/>
    <property type="evidence" value="ECO:0007669"/>
    <property type="project" value="UniProtKB-KW"/>
</dbReference>
<dbReference type="SFLD" id="SFLDG01386">
    <property type="entry name" value="main_SPASM_domain-containing"/>
    <property type="match status" value="1"/>
</dbReference>
<evidence type="ECO:0000256" key="3">
    <source>
        <dbReference type="ARBA" id="ARBA00023004"/>
    </source>
</evidence>
<dbReference type="Proteomes" id="UP000298324">
    <property type="component" value="Unassembled WGS sequence"/>
</dbReference>
<dbReference type="Gene3D" id="3.20.20.70">
    <property type="entry name" value="Aldolase class I"/>
    <property type="match status" value="1"/>
</dbReference>
<evidence type="ECO:0000259" key="5">
    <source>
        <dbReference type="PROSITE" id="PS51918"/>
    </source>
</evidence>